<feature type="region of interest" description="Disordered" evidence="1">
    <location>
        <begin position="1"/>
        <end position="97"/>
    </location>
</feature>
<name>A0A7J7N893_9MAGN</name>
<feature type="domain" description="DUF4005" evidence="2">
    <location>
        <begin position="89"/>
        <end position="136"/>
    </location>
</feature>
<proteinExistence type="predicted"/>
<evidence type="ECO:0000256" key="1">
    <source>
        <dbReference type="SAM" id="MobiDB-lite"/>
    </source>
</evidence>
<sequence>MSVDGKKSSDSYDADKFNDAGFRRSQEISSVIETHQIRKSFMSENRDSEIEQLKHTRSSTKQLLKESKNGRRQSSFGSARPDFGEESRDSSSIIPSYMQATESAKAKALMNTSPRSTPDLQDKDIYIKKWHSLPRRLCNAFISSAYVALITLYTKS</sequence>
<protein>
    <recommendedName>
        <fullName evidence="2">DUF4005 domain-containing protein</fullName>
    </recommendedName>
</protein>
<dbReference type="OrthoDB" id="1747078at2759"/>
<comment type="caution">
    <text evidence="3">The sequence shown here is derived from an EMBL/GenBank/DDBJ whole genome shotgun (WGS) entry which is preliminary data.</text>
</comment>
<dbReference type="InterPro" id="IPR025064">
    <property type="entry name" value="DUF4005"/>
</dbReference>
<keyword evidence="4" id="KW-1185">Reference proteome</keyword>
<feature type="compositionally biased region" description="Basic and acidic residues" evidence="1">
    <location>
        <begin position="1"/>
        <end position="26"/>
    </location>
</feature>
<dbReference type="AlphaFoldDB" id="A0A7J7N893"/>
<reference evidence="3 4" key="1">
    <citation type="journal article" date="2020" name="IScience">
        <title>Genome Sequencing of the Endangered Kingdonia uniflora (Circaeasteraceae, Ranunculales) Reveals Potential Mechanisms of Evolutionary Specialization.</title>
        <authorList>
            <person name="Sun Y."/>
            <person name="Deng T."/>
            <person name="Zhang A."/>
            <person name="Moore M.J."/>
            <person name="Landis J.B."/>
            <person name="Lin N."/>
            <person name="Zhang H."/>
            <person name="Zhang X."/>
            <person name="Huang J."/>
            <person name="Zhang X."/>
            <person name="Sun H."/>
            <person name="Wang H."/>
        </authorList>
    </citation>
    <scope>NUCLEOTIDE SEQUENCE [LARGE SCALE GENOMIC DNA]</scope>
    <source>
        <strain evidence="3">TB1705</strain>
        <tissue evidence="3">Leaf</tissue>
    </source>
</reference>
<evidence type="ECO:0000259" key="2">
    <source>
        <dbReference type="Pfam" id="PF13178"/>
    </source>
</evidence>
<evidence type="ECO:0000313" key="3">
    <source>
        <dbReference type="EMBL" id="KAF6163365.1"/>
    </source>
</evidence>
<evidence type="ECO:0000313" key="4">
    <source>
        <dbReference type="Proteomes" id="UP000541444"/>
    </source>
</evidence>
<feature type="compositionally biased region" description="Basic and acidic residues" evidence="1">
    <location>
        <begin position="44"/>
        <end position="54"/>
    </location>
</feature>
<gene>
    <name evidence="3" type="ORF">GIB67_009605</name>
</gene>
<accession>A0A7J7N893</accession>
<dbReference type="Pfam" id="PF13178">
    <property type="entry name" value="DUF4005"/>
    <property type="match status" value="1"/>
</dbReference>
<organism evidence="3 4">
    <name type="scientific">Kingdonia uniflora</name>
    <dbReference type="NCBI Taxonomy" id="39325"/>
    <lineage>
        <taxon>Eukaryota</taxon>
        <taxon>Viridiplantae</taxon>
        <taxon>Streptophyta</taxon>
        <taxon>Embryophyta</taxon>
        <taxon>Tracheophyta</taxon>
        <taxon>Spermatophyta</taxon>
        <taxon>Magnoliopsida</taxon>
        <taxon>Ranunculales</taxon>
        <taxon>Circaeasteraceae</taxon>
        <taxon>Kingdonia</taxon>
    </lineage>
</organism>
<dbReference type="Proteomes" id="UP000541444">
    <property type="component" value="Unassembled WGS sequence"/>
</dbReference>
<dbReference type="EMBL" id="JACGCM010000989">
    <property type="protein sequence ID" value="KAF6163365.1"/>
    <property type="molecule type" value="Genomic_DNA"/>
</dbReference>